<gene>
    <name evidence="2" type="ORF">BOLC3T21431H</name>
</gene>
<evidence type="ECO:0000256" key="1">
    <source>
        <dbReference type="SAM" id="MobiDB-lite"/>
    </source>
</evidence>
<reference evidence="2" key="1">
    <citation type="submission" date="2018-11" db="EMBL/GenBank/DDBJ databases">
        <authorList>
            <consortium name="Genoscope - CEA"/>
            <person name="William W."/>
        </authorList>
    </citation>
    <scope>NUCLEOTIDE SEQUENCE</scope>
</reference>
<feature type="region of interest" description="Disordered" evidence="1">
    <location>
        <begin position="52"/>
        <end position="75"/>
    </location>
</feature>
<accession>A0A3P6BFZ7</accession>
<evidence type="ECO:0000313" key="2">
    <source>
        <dbReference type="EMBL" id="VDD01226.1"/>
    </source>
</evidence>
<name>A0A3P6BFZ7_BRAOL</name>
<sequence>MGMPWINATKAFPSTYNLSINFLTPNRIAGIWWMPETHNLLKHRLRTATKLLSQPLQPNRRRQTQKKMSTVPQSS</sequence>
<organism evidence="2">
    <name type="scientific">Brassica oleracea</name>
    <name type="common">Wild cabbage</name>
    <dbReference type="NCBI Taxonomy" id="3712"/>
    <lineage>
        <taxon>Eukaryota</taxon>
        <taxon>Viridiplantae</taxon>
        <taxon>Streptophyta</taxon>
        <taxon>Embryophyta</taxon>
        <taxon>Tracheophyta</taxon>
        <taxon>Spermatophyta</taxon>
        <taxon>Magnoliopsida</taxon>
        <taxon>eudicotyledons</taxon>
        <taxon>Gunneridae</taxon>
        <taxon>Pentapetalae</taxon>
        <taxon>rosids</taxon>
        <taxon>malvids</taxon>
        <taxon>Brassicales</taxon>
        <taxon>Brassicaceae</taxon>
        <taxon>Brassiceae</taxon>
        <taxon>Brassica</taxon>
    </lineage>
</organism>
<dbReference type="AlphaFoldDB" id="A0A3P6BFZ7"/>
<proteinExistence type="predicted"/>
<protein>
    <submittedName>
        <fullName evidence="2">Uncharacterized protein</fullName>
    </submittedName>
</protein>
<feature type="compositionally biased region" description="Polar residues" evidence="1">
    <location>
        <begin position="66"/>
        <end position="75"/>
    </location>
</feature>
<dbReference type="EMBL" id="LR031872">
    <property type="protein sequence ID" value="VDD01226.1"/>
    <property type="molecule type" value="Genomic_DNA"/>
</dbReference>